<dbReference type="GO" id="GO:0005634">
    <property type="term" value="C:nucleus"/>
    <property type="evidence" value="ECO:0007669"/>
    <property type="project" value="TreeGrafter"/>
</dbReference>
<dbReference type="PANTHER" id="PTHR11668:SF290">
    <property type="entry name" value="SERINE_THREONINE SPECIFIC PROTEIN PHOSPHATASES DOMAIN-CONTAINING PROTEIN"/>
    <property type="match status" value="1"/>
</dbReference>
<sequence length="503" mass="56856">MDDYCNEVEEPVFAQVRLSAISQNELQDALPYMISLLLITVSILPVVSSYLEERSKDSLKRAEKAQWIDQMQNALPLLEINKYYSISPNFSSLRRLHDTLRYFNQAYKFPVNETIEDQEANMFLEVHVTQQDAAVTRRVCVASEIQHCTSFEFEVVEVQQSVKRKVQTKFSTLAMKMVEHGPFEFDFDPTEVGDLFDSVSQLLSREPSLLQLASDVWIYGNLDGSYSTVYRWLHSNGWPPKRKVLFLGGYTADGHYYSLETITLLFALKKQMPNHVYLLRGASEVYPVHIEGRFSRRVTRCLEGVIQRACGYLPLAATVADTIFCCHGGITQKITKLGDIIEIRRPIYHVKKGTIAADLIFSVVSRTAGLIPGARGRRFNPMCDETELTLKTLGMEMLVRSRNPVKQGYQSFGARTLSIWSAPGESNCKAGAAIHVNCSKVLTIVKMAEYGTFTQEQLAAGASQDKAMEALLPMNKDRERRKKRTKKTDGKKTDEAGSPNRET</sequence>
<feature type="transmembrane region" description="Helical" evidence="2">
    <location>
        <begin position="29"/>
        <end position="51"/>
    </location>
</feature>
<dbReference type="InterPro" id="IPR004843">
    <property type="entry name" value="Calcineurin-like_PHP"/>
</dbReference>
<evidence type="ECO:0000256" key="2">
    <source>
        <dbReference type="SAM" id="Phobius"/>
    </source>
</evidence>
<dbReference type="AlphaFoldDB" id="A0A0D8Y5S6"/>
<accession>A0A0D8Y5S6</accession>
<feature type="domain" description="Serine/threonine specific protein phosphatases" evidence="3">
    <location>
        <begin position="187"/>
        <end position="451"/>
    </location>
</feature>
<protein>
    <recommendedName>
        <fullName evidence="3">Serine/threonine specific protein phosphatases domain-containing protein</fullName>
    </recommendedName>
</protein>
<dbReference type="GO" id="GO:0005737">
    <property type="term" value="C:cytoplasm"/>
    <property type="evidence" value="ECO:0007669"/>
    <property type="project" value="TreeGrafter"/>
</dbReference>
<dbReference type="PANTHER" id="PTHR11668">
    <property type="entry name" value="SERINE/THREONINE PROTEIN PHOSPHATASE"/>
    <property type="match status" value="1"/>
</dbReference>
<dbReference type="PRINTS" id="PR00114">
    <property type="entry name" value="STPHPHTASE"/>
</dbReference>
<reference evidence="5" key="2">
    <citation type="journal article" date="2016" name="Sci. Rep.">
        <title>Dictyocaulus viviparus genome, variome and transcriptome elucidate lungworm biology and support future intervention.</title>
        <authorList>
            <person name="McNulty S.N."/>
            <person name="Strube C."/>
            <person name="Rosa B.A."/>
            <person name="Martin J.C."/>
            <person name="Tyagi R."/>
            <person name="Choi Y.J."/>
            <person name="Wang Q."/>
            <person name="Hallsworth Pepin K."/>
            <person name="Zhang X."/>
            <person name="Ozersky P."/>
            <person name="Wilson R.K."/>
            <person name="Sternberg P.W."/>
            <person name="Gasser R.B."/>
            <person name="Mitreva M."/>
        </authorList>
    </citation>
    <scope>NUCLEOTIDE SEQUENCE [LARGE SCALE GENOMIC DNA]</scope>
    <source>
        <strain evidence="5">HannoverDv2000</strain>
    </source>
</reference>
<reference evidence="4 5" key="1">
    <citation type="submission" date="2013-11" db="EMBL/GenBank/DDBJ databases">
        <title>Draft genome of the bovine lungworm Dictyocaulus viviparus.</title>
        <authorList>
            <person name="Mitreva M."/>
        </authorList>
    </citation>
    <scope>NUCLEOTIDE SEQUENCE [LARGE SCALE GENOMIC DNA]</scope>
    <source>
        <strain evidence="4 5">HannoverDv2000</strain>
    </source>
</reference>
<dbReference type="InterPro" id="IPR029052">
    <property type="entry name" value="Metallo-depent_PP-like"/>
</dbReference>
<dbReference type="InterPro" id="IPR006186">
    <property type="entry name" value="Ser/Thr-sp_prot-phosphatase"/>
</dbReference>
<dbReference type="STRING" id="29172.A0A0D8Y5S6"/>
<evidence type="ECO:0000313" key="4">
    <source>
        <dbReference type="EMBL" id="KJH51552.1"/>
    </source>
</evidence>
<dbReference type="Proteomes" id="UP000053766">
    <property type="component" value="Unassembled WGS sequence"/>
</dbReference>
<dbReference type="Pfam" id="PF00149">
    <property type="entry name" value="Metallophos"/>
    <property type="match status" value="1"/>
</dbReference>
<evidence type="ECO:0000259" key="3">
    <source>
        <dbReference type="SMART" id="SM00156"/>
    </source>
</evidence>
<feature type="compositionally biased region" description="Basic and acidic residues" evidence="1">
    <location>
        <begin position="487"/>
        <end position="503"/>
    </location>
</feature>
<keyword evidence="2" id="KW-0812">Transmembrane</keyword>
<evidence type="ECO:0000313" key="5">
    <source>
        <dbReference type="Proteomes" id="UP000053766"/>
    </source>
</evidence>
<keyword evidence="2" id="KW-0472">Membrane</keyword>
<name>A0A0D8Y5S6_DICVI</name>
<dbReference type="EMBL" id="KN716181">
    <property type="protein sequence ID" value="KJH51552.1"/>
    <property type="molecule type" value="Genomic_DNA"/>
</dbReference>
<organism evidence="4 5">
    <name type="scientific">Dictyocaulus viviparus</name>
    <name type="common">Bovine lungworm</name>
    <dbReference type="NCBI Taxonomy" id="29172"/>
    <lineage>
        <taxon>Eukaryota</taxon>
        <taxon>Metazoa</taxon>
        <taxon>Ecdysozoa</taxon>
        <taxon>Nematoda</taxon>
        <taxon>Chromadorea</taxon>
        <taxon>Rhabditida</taxon>
        <taxon>Rhabditina</taxon>
        <taxon>Rhabditomorpha</taxon>
        <taxon>Strongyloidea</taxon>
        <taxon>Metastrongylidae</taxon>
        <taxon>Dictyocaulus</taxon>
    </lineage>
</organism>
<keyword evidence="5" id="KW-1185">Reference proteome</keyword>
<dbReference type="SUPFAM" id="SSF56300">
    <property type="entry name" value="Metallo-dependent phosphatases"/>
    <property type="match status" value="1"/>
</dbReference>
<dbReference type="Gene3D" id="3.60.21.10">
    <property type="match status" value="1"/>
</dbReference>
<dbReference type="SMART" id="SM00156">
    <property type="entry name" value="PP2Ac"/>
    <property type="match status" value="1"/>
</dbReference>
<keyword evidence="2" id="KW-1133">Transmembrane helix</keyword>
<evidence type="ECO:0000256" key="1">
    <source>
        <dbReference type="SAM" id="MobiDB-lite"/>
    </source>
</evidence>
<gene>
    <name evidence="4" type="ORF">DICVIV_02289</name>
</gene>
<feature type="region of interest" description="Disordered" evidence="1">
    <location>
        <begin position="464"/>
        <end position="503"/>
    </location>
</feature>
<proteinExistence type="predicted"/>
<dbReference type="InterPro" id="IPR050341">
    <property type="entry name" value="PP1_catalytic_subunit"/>
</dbReference>
<dbReference type="GO" id="GO:0004722">
    <property type="term" value="F:protein serine/threonine phosphatase activity"/>
    <property type="evidence" value="ECO:0007669"/>
    <property type="project" value="TreeGrafter"/>
</dbReference>
<dbReference type="OrthoDB" id="5826368at2759"/>